<dbReference type="RefSeq" id="WP_188725424.1">
    <property type="nucleotide sequence ID" value="NZ_BMJD01000026.1"/>
</dbReference>
<keyword evidence="2" id="KW-1185">Reference proteome</keyword>
<dbReference type="Proteomes" id="UP000621492">
    <property type="component" value="Unassembled WGS sequence"/>
</dbReference>
<name>A0A9W5X668_9BACI</name>
<dbReference type="EMBL" id="BMJD01000026">
    <property type="protein sequence ID" value="GGB49908.1"/>
    <property type="molecule type" value="Genomic_DNA"/>
</dbReference>
<gene>
    <name evidence="1" type="ORF">GCM10011409_29400</name>
</gene>
<comment type="caution">
    <text evidence="1">The sequence shown here is derived from an EMBL/GenBank/DDBJ whole genome shotgun (WGS) entry which is preliminary data.</text>
</comment>
<evidence type="ECO:0000313" key="1">
    <source>
        <dbReference type="EMBL" id="GGB49908.1"/>
    </source>
</evidence>
<evidence type="ECO:0000313" key="2">
    <source>
        <dbReference type="Proteomes" id="UP000621492"/>
    </source>
</evidence>
<sequence length="46" mass="5149">MKKFFASAILGTLLVAGFFLTFDKDSSDLAHFDREPSVLSISNTYF</sequence>
<accession>A0A9W5X668</accession>
<protein>
    <submittedName>
        <fullName evidence="1">Uncharacterized protein</fullName>
    </submittedName>
</protein>
<organism evidence="1 2">
    <name type="scientific">Lentibacillus populi</name>
    <dbReference type="NCBI Taxonomy" id="1827502"/>
    <lineage>
        <taxon>Bacteria</taxon>
        <taxon>Bacillati</taxon>
        <taxon>Bacillota</taxon>
        <taxon>Bacilli</taxon>
        <taxon>Bacillales</taxon>
        <taxon>Bacillaceae</taxon>
        <taxon>Lentibacillus</taxon>
    </lineage>
</organism>
<reference evidence="1" key="2">
    <citation type="submission" date="2020-09" db="EMBL/GenBank/DDBJ databases">
        <authorList>
            <person name="Sun Q."/>
            <person name="Zhou Y."/>
        </authorList>
    </citation>
    <scope>NUCLEOTIDE SEQUENCE</scope>
    <source>
        <strain evidence="1">CGMCC 1.15454</strain>
    </source>
</reference>
<proteinExistence type="predicted"/>
<dbReference type="AlphaFoldDB" id="A0A9W5X668"/>
<reference evidence="1" key="1">
    <citation type="journal article" date="2014" name="Int. J. Syst. Evol. Microbiol.">
        <title>Complete genome sequence of Corynebacterium casei LMG S-19264T (=DSM 44701T), isolated from a smear-ripened cheese.</title>
        <authorList>
            <consortium name="US DOE Joint Genome Institute (JGI-PGF)"/>
            <person name="Walter F."/>
            <person name="Albersmeier A."/>
            <person name="Kalinowski J."/>
            <person name="Ruckert C."/>
        </authorList>
    </citation>
    <scope>NUCLEOTIDE SEQUENCE</scope>
    <source>
        <strain evidence="1">CGMCC 1.15454</strain>
    </source>
</reference>